<dbReference type="PANTHER" id="PTHR13847:SF289">
    <property type="entry name" value="GLYCINE OXIDASE"/>
    <property type="match status" value="1"/>
</dbReference>
<dbReference type="AlphaFoldDB" id="H5X8D8"/>
<name>H5X8D8_9PSEU</name>
<evidence type="ECO:0000259" key="2">
    <source>
        <dbReference type="Pfam" id="PF01266"/>
    </source>
</evidence>
<dbReference type="OrthoDB" id="9806257at2"/>
<dbReference type="InterPro" id="IPR006076">
    <property type="entry name" value="FAD-dep_OxRdtase"/>
</dbReference>
<dbReference type="GO" id="GO:0016491">
    <property type="term" value="F:oxidoreductase activity"/>
    <property type="evidence" value="ECO:0007669"/>
    <property type="project" value="UniProtKB-KW"/>
</dbReference>
<evidence type="ECO:0000313" key="4">
    <source>
        <dbReference type="Proteomes" id="UP000004926"/>
    </source>
</evidence>
<dbReference type="GO" id="GO:0005737">
    <property type="term" value="C:cytoplasm"/>
    <property type="evidence" value="ECO:0007669"/>
    <property type="project" value="TreeGrafter"/>
</dbReference>
<dbReference type="RefSeq" id="WP_009153619.1">
    <property type="nucleotide sequence ID" value="NZ_CM001439.1"/>
</dbReference>
<proteinExistence type="predicted"/>
<dbReference type="PANTHER" id="PTHR13847">
    <property type="entry name" value="SARCOSINE DEHYDROGENASE-RELATED"/>
    <property type="match status" value="1"/>
</dbReference>
<organism evidence="3 4">
    <name type="scientific">Saccharomonospora marina XMU15</name>
    <dbReference type="NCBI Taxonomy" id="882083"/>
    <lineage>
        <taxon>Bacteria</taxon>
        <taxon>Bacillati</taxon>
        <taxon>Actinomycetota</taxon>
        <taxon>Actinomycetes</taxon>
        <taxon>Pseudonocardiales</taxon>
        <taxon>Pseudonocardiaceae</taxon>
        <taxon>Saccharomonospora</taxon>
    </lineage>
</organism>
<evidence type="ECO:0000313" key="3">
    <source>
        <dbReference type="EMBL" id="EHR50234.1"/>
    </source>
</evidence>
<dbReference type="SUPFAM" id="SSF54373">
    <property type="entry name" value="FAD-linked reductases, C-terminal domain"/>
    <property type="match status" value="1"/>
</dbReference>
<feature type="domain" description="FAD dependent oxidoreductase" evidence="2">
    <location>
        <begin position="14"/>
        <end position="402"/>
    </location>
</feature>
<dbReference type="eggNOG" id="COG0665">
    <property type="taxonomic scope" value="Bacteria"/>
</dbReference>
<reference evidence="3 4" key="1">
    <citation type="journal article" date="2012" name="Stand. Genomic Sci.">
        <title>Genome sequence of the ocean sediment bacterium Saccharomonospora marina type strain (XMU15(T)).</title>
        <authorList>
            <person name="Klenk H.P."/>
            <person name="Lu M."/>
            <person name="Lucas S."/>
            <person name="Lapidus A."/>
            <person name="Copeland A."/>
            <person name="Pitluck S."/>
            <person name="Goodwin L.A."/>
            <person name="Han C."/>
            <person name="Tapia R."/>
            <person name="Brambilla E.M."/>
            <person name="Potter G."/>
            <person name="Land M."/>
            <person name="Ivanova N."/>
            <person name="Rohde M."/>
            <person name="Goker M."/>
            <person name="Detter J.C."/>
            <person name="Li W.J."/>
            <person name="Kyrpides N.C."/>
            <person name="Woyke T."/>
        </authorList>
    </citation>
    <scope>NUCLEOTIDE SEQUENCE [LARGE SCALE GENOMIC DNA]</scope>
    <source>
        <strain evidence="3 4">XMU15</strain>
    </source>
</reference>
<dbReference type="STRING" id="882083.SacmaDRAFT_1976"/>
<dbReference type="InterPro" id="IPR036188">
    <property type="entry name" value="FAD/NAD-bd_sf"/>
</dbReference>
<dbReference type="Gene3D" id="3.50.50.60">
    <property type="entry name" value="FAD/NAD(P)-binding domain"/>
    <property type="match status" value="1"/>
</dbReference>
<dbReference type="Pfam" id="PF01266">
    <property type="entry name" value="DAO"/>
    <property type="match status" value="1"/>
</dbReference>
<accession>H5X8D8</accession>
<dbReference type="SUPFAM" id="SSF51971">
    <property type="entry name" value="Nucleotide-binding domain"/>
    <property type="match status" value="1"/>
</dbReference>
<keyword evidence="4" id="KW-1185">Reference proteome</keyword>
<dbReference type="HOGENOM" id="CLU_007884_9_0_11"/>
<protein>
    <submittedName>
        <fullName evidence="3">Glycine/D-amino acid oxidase, deaminating</fullName>
    </submittedName>
</protein>
<sequence>MGELAYGGSGPRTAVVVGAGVIGLSTAWFLQERGIEVTVLDRRDVAAGASWGNAGWLSPGLAIPLNEPSVLRHGLRALLDRRAPLYVPATVDPALWRFLLRFAAHSTWREWNAAARAGALLNADCFEALDVLVANGVRANPVEAPYVAAFESAQQASGLLAELRRLTQAGQQIDYTAISGGHARELRPQLSQRVGAGVRLDGQRYVDPGEFVAALAESVRARGGIIRGGFEVVDVRPHRHAATVRAAHGELVSGNVVVWATGAWSGRLARRWGVRVPVRAGRGYSFTVATEEPVPGPLYLPGVRVACTPYRGGLRVAGTMEFRPPEAKLDTARIDAIVASARPFLRGVRWGERTDEWVGPRPVTPDGRPLIGAVRAPGVYLACGHGMWGLTQGPVTGRLLAEQISTGKRPEALRACDPLR</sequence>
<dbReference type="EMBL" id="CM001439">
    <property type="protein sequence ID" value="EHR50234.1"/>
    <property type="molecule type" value="Genomic_DNA"/>
</dbReference>
<gene>
    <name evidence="3" type="ORF">SacmaDRAFT_1976</name>
</gene>
<keyword evidence="1" id="KW-0560">Oxidoreductase</keyword>
<dbReference type="Gene3D" id="3.30.9.10">
    <property type="entry name" value="D-Amino Acid Oxidase, subunit A, domain 2"/>
    <property type="match status" value="1"/>
</dbReference>
<evidence type="ECO:0000256" key="1">
    <source>
        <dbReference type="ARBA" id="ARBA00023002"/>
    </source>
</evidence>
<dbReference type="Proteomes" id="UP000004926">
    <property type="component" value="Chromosome"/>
</dbReference>